<dbReference type="InterPro" id="IPR036890">
    <property type="entry name" value="HATPase_C_sf"/>
</dbReference>
<dbReference type="InterPro" id="IPR013767">
    <property type="entry name" value="PAS_fold"/>
</dbReference>
<keyword evidence="5" id="KW-0547">Nucleotide-binding</keyword>
<keyword evidence="13" id="KW-1185">Reference proteome</keyword>
<dbReference type="PANTHER" id="PTHR43065:SF10">
    <property type="entry name" value="PEROXIDE STRESS-ACTIVATED HISTIDINE KINASE MAK3"/>
    <property type="match status" value="1"/>
</dbReference>
<evidence type="ECO:0000259" key="11">
    <source>
        <dbReference type="PROSITE" id="PS50113"/>
    </source>
</evidence>
<keyword evidence="3" id="KW-0597">Phosphoprotein</keyword>
<accession>A0ABS7PLB5</accession>
<dbReference type="EMBL" id="JAINVV010000004">
    <property type="protein sequence ID" value="MBY8822095.1"/>
    <property type="molecule type" value="Genomic_DNA"/>
</dbReference>
<dbReference type="InterPro" id="IPR035965">
    <property type="entry name" value="PAS-like_dom_sf"/>
</dbReference>
<evidence type="ECO:0000313" key="13">
    <source>
        <dbReference type="Proteomes" id="UP000706039"/>
    </source>
</evidence>
<dbReference type="Gene3D" id="3.30.565.10">
    <property type="entry name" value="Histidine kinase-like ATPase, C-terminal domain"/>
    <property type="match status" value="1"/>
</dbReference>
<name>A0ABS7PLB5_9SPHN</name>
<dbReference type="Gene3D" id="3.30.450.20">
    <property type="entry name" value="PAS domain"/>
    <property type="match status" value="1"/>
</dbReference>
<protein>
    <recommendedName>
        <fullName evidence="2">histidine kinase</fullName>
        <ecNumber evidence="2">2.7.13.3</ecNumber>
    </recommendedName>
</protein>
<feature type="domain" description="Histidine kinase" evidence="9">
    <location>
        <begin position="133"/>
        <end position="348"/>
    </location>
</feature>
<dbReference type="SMART" id="SM00388">
    <property type="entry name" value="HisKA"/>
    <property type="match status" value="1"/>
</dbReference>
<evidence type="ECO:0000256" key="5">
    <source>
        <dbReference type="ARBA" id="ARBA00022741"/>
    </source>
</evidence>
<dbReference type="PANTHER" id="PTHR43065">
    <property type="entry name" value="SENSOR HISTIDINE KINASE"/>
    <property type="match status" value="1"/>
</dbReference>
<proteinExistence type="predicted"/>
<dbReference type="Pfam" id="PF00512">
    <property type="entry name" value="HisKA"/>
    <property type="match status" value="1"/>
</dbReference>
<dbReference type="InterPro" id="IPR005467">
    <property type="entry name" value="His_kinase_dom"/>
</dbReference>
<evidence type="ECO:0000256" key="1">
    <source>
        <dbReference type="ARBA" id="ARBA00000085"/>
    </source>
</evidence>
<feature type="domain" description="PAS" evidence="10">
    <location>
        <begin position="1"/>
        <end position="39"/>
    </location>
</feature>
<evidence type="ECO:0000259" key="9">
    <source>
        <dbReference type="PROSITE" id="PS50109"/>
    </source>
</evidence>
<dbReference type="CDD" id="cd00082">
    <property type="entry name" value="HisKA"/>
    <property type="match status" value="1"/>
</dbReference>
<dbReference type="SUPFAM" id="SSF55785">
    <property type="entry name" value="PYP-like sensor domain (PAS domain)"/>
    <property type="match status" value="1"/>
</dbReference>
<dbReference type="SUPFAM" id="SSF55874">
    <property type="entry name" value="ATPase domain of HSP90 chaperone/DNA topoisomerase II/histidine kinase"/>
    <property type="match status" value="1"/>
</dbReference>
<feature type="domain" description="PAC" evidence="11">
    <location>
        <begin position="54"/>
        <end position="113"/>
    </location>
</feature>
<evidence type="ECO:0000256" key="6">
    <source>
        <dbReference type="ARBA" id="ARBA00022777"/>
    </source>
</evidence>
<dbReference type="PRINTS" id="PR00344">
    <property type="entry name" value="BCTRLSENSOR"/>
</dbReference>
<dbReference type="SUPFAM" id="SSF47384">
    <property type="entry name" value="Homodimeric domain of signal transducing histidine kinase"/>
    <property type="match status" value="1"/>
</dbReference>
<dbReference type="CDD" id="cd00130">
    <property type="entry name" value="PAS"/>
    <property type="match status" value="1"/>
</dbReference>
<evidence type="ECO:0000256" key="4">
    <source>
        <dbReference type="ARBA" id="ARBA00022679"/>
    </source>
</evidence>
<dbReference type="InterPro" id="IPR003594">
    <property type="entry name" value="HATPase_dom"/>
</dbReference>
<comment type="caution">
    <text evidence="12">The sequence shown here is derived from an EMBL/GenBank/DDBJ whole genome shotgun (WGS) entry which is preliminary data.</text>
</comment>
<keyword evidence="8" id="KW-0902">Two-component regulatory system</keyword>
<comment type="catalytic activity">
    <reaction evidence="1">
        <text>ATP + protein L-histidine = ADP + protein N-phospho-L-histidine.</text>
        <dbReference type="EC" id="2.7.13.3"/>
    </reaction>
</comment>
<evidence type="ECO:0000256" key="8">
    <source>
        <dbReference type="ARBA" id="ARBA00023012"/>
    </source>
</evidence>
<dbReference type="InterPro" id="IPR004358">
    <property type="entry name" value="Sig_transdc_His_kin-like_C"/>
</dbReference>
<keyword evidence="4" id="KW-0808">Transferase</keyword>
<dbReference type="Proteomes" id="UP000706039">
    <property type="component" value="Unassembled WGS sequence"/>
</dbReference>
<dbReference type="InterPro" id="IPR000014">
    <property type="entry name" value="PAS"/>
</dbReference>
<keyword evidence="6" id="KW-0418">Kinase</keyword>
<evidence type="ECO:0000256" key="2">
    <source>
        <dbReference type="ARBA" id="ARBA00012438"/>
    </source>
</evidence>
<evidence type="ECO:0000256" key="7">
    <source>
        <dbReference type="ARBA" id="ARBA00022840"/>
    </source>
</evidence>
<keyword evidence="7" id="KW-0067">ATP-binding</keyword>
<evidence type="ECO:0000313" key="12">
    <source>
        <dbReference type="EMBL" id="MBY8822095.1"/>
    </source>
</evidence>
<dbReference type="EC" id="2.7.13.3" evidence="2"/>
<dbReference type="Pfam" id="PF02518">
    <property type="entry name" value="HATPase_c"/>
    <property type="match status" value="1"/>
</dbReference>
<evidence type="ECO:0000256" key="3">
    <source>
        <dbReference type="ARBA" id="ARBA00022553"/>
    </source>
</evidence>
<dbReference type="InterPro" id="IPR036097">
    <property type="entry name" value="HisK_dim/P_sf"/>
</dbReference>
<dbReference type="Gene3D" id="6.10.250.2580">
    <property type="match status" value="1"/>
</dbReference>
<dbReference type="Gene3D" id="1.10.287.130">
    <property type="match status" value="1"/>
</dbReference>
<sequence>MVVIDNRGLILSFSSAAEAMFGYAEHEVVGEDVSILMPSPDRERHDGYLERYHHTGERRIIGIGRVTTARRRDGSTFPIELSIGEARSEDGQIFTGFIRDLTERQKTERRLQDLQGELTHVSRVSAMGTLAAALAHELNQPLTAIANYMEGARDLVGATDPETIAMIREALDEAAQQSVRAGQIVRRLREFIARGEAEKRIESLSKLVTEANALALVGAGEQGIEVTVSLDPSADQVLVDRIQVQQVLLNLIRNAIEAMHDAPVRRLEITSRAEGESLVHMMVADSGGGLDPDVAARLFEPFLSTKDGGMGLGLSICRTIIEAQGGRIWAEPSPLGGTAFHFTLIASTPVEAAND</sequence>
<reference evidence="12 13" key="1">
    <citation type="submission" date="2021-08" db="EMBL/GenBank/DDBJ databases">
        <authorList>
            <person name="Tuo L."/>
        </authorList>
    </citation>
    <scope>NUCLEOTIDE SEQUENCE [LARGE SCALE GENOMIC DNA]</scope>
    <source>
        <strain evidence="12 13">JCM 31229</strain>
    </source>
</reference>
<dbReference type="InterPro" id="IPR000700">
    <property type="entry name" value="PAS-assoc_C"/>
</dbReference>
<dbReference type="PROSITE" id="PS50109">
    <property type="entry name" value="HIS_KIN"/>
    <property type="match status" value="1"/>
</dbReference>
<dbReference type="SMART" id="SM00387">
    <property type="entry name" value="HATPase_c"/>
    <property type="match status" value="1"/>
</dbReference>
<dbReference type="InterPro" id="IPR003661">
    <property type="entry name" value="HisK_dim/P_dom"/>
</dbReference>
<gene>
    <name evidence="12" type="ORF">K7G82_07315</name>
</gene>
<dbReference type="PROSITE" id="PS50113">
    <property type="entry name" value="PAC"/>
    <property type="match status" value="1"/>
</dbReference>
<organism evidence="12 13">
    <name type="scientific">Sphingomonas colocasiae</name>
    <dbReference type="NCBI Taxonomy" id="1848973"/>
    <lineage>
        <taxon>Bacteria</taxon>
        <taxon>Pseudomonadati</taxon>
        <taxon>Pseudomonadota</taxon>
        <taxon>Alphaproteobacteria</taxon>
        <taxon>Sphingomonadales</taxon>
        <taxon>Sphingomonadaceae</taxon>
        <taxon>Sphingomonas</taxon>
    </lineage>
</organism>
<dbReference type="NCBIfam" id="TIGR00229">
    <property type="entry name" value="sensory_box"/>
    <property type="match status" value="1"/>
</dbReference>
<dbReference type="Pfam" id="PF00989">
    <property type="entry name" value="PAS"/>
    <property type="match status" value="1"/>
</dbReference>
<dbReference type="PROSITE" id="PS50112">
    <property type="entry name" value="PAS"/>
    <property type="match status" value="1"/>
</dbReference>
<evidence type="ECO:0000259" key="10">
    <source>
        <dbReference type="PROSITE" id="PS50112"/>
    </source>
</evidence>